<proteinExistence type="predicted"/>
<sequence length="374" mass="43247">MAGVNLRMSDAEILKFVEYYRNEPSLWDPTDDRYKKRETRAAAAHRIAEALHLVDFTASHVITKFKNLRSSHTTDTCSSCDEYKAQMSILEKGPFQKDALSRLDRDHQLHLLKADAFYKRKRTARLQSQKNIKMEAIAMDFQKNLPIPNISTNDVYYKRQLSFYSFNIHVLSSGESLFYTYTETAGKKGSDEVASMLFDFIFNHLDNAVEELEIFCDSCCGQNKNYTLFRLIHFVVHTTKLGGHSYMECDRNMGLINQKACVELPSDWNEQITSARVKPSPFQVINCEDQGLFRSWTTFLAQLFLKKCPFESRPIKELAVSLGIPRMIQHRETYNGIYTSSVVVPPKRKRENFSGLPGQFELPNLRYSESSYNR</sequence>
<dbReference type="PROSITE" id="PS51029">
    <property type="entry name" value="MADF"/>
    <property type="match status" value="1"/>
</dbReference>
<dbReference type="InterPro" id="IPR006578">
    <property type="entry name" value="MADF-dom"/>
</dbReference>
<reference evidence="2 3" key="1">
    <citation type="journal article" date="2024" name="Insects">
        <title>An Improved Chromosome-Level Genome Assembly of the Firefly Pyrocoelia pectoralis.</title>
        <authorList>
            <person name="Fu X."/>
            <person name="Meyer-Rochow V.B."/>
            <person name="Ballantyne L."/>
            <person name="Zhu X."/>
        </authorList>
    </citation>
    <scope>NUCLEOTIDE SEQUENCE [LARGE SCALE GENOMIC DNA]</scope>
    <source>
        <strain evidence="2">XCY_ONT2</strain>
    </source>
</reference>
<dbReference type="PANTHER" id="PTHR10773:SF19">
    <property type="match status" value="1"/>
</dbReference>
<feature type="domain" description="MADF" evidence="1">
    <location>
        <begin position="15"/>
        <end position="101"/>
    </location>
</feature>
<dbReference type="Pfam" id="PF10545">
    <property type="entry name" value="MADF_DNA_bdg"/>
    <property type="match status" value="1"/>
</dbReference>
<protein>
    <recommendedName>
        <fullName evidence="1">MADF domain-containing protein</fullName>
    </recommendedName>
</protein>
<evidence type="ECO:0000313" key="2">
    <source>
        <dbReference type="EMBL" id="KAK5647988.1"/>
    </source>
</evidence>
<dbReference type="SMART" id="SM00595">
    <property type="entry name" value="MADF"/>
    <property type="match status" value="1"/>
</dbReference>
<dbReference type="Proteomes" id="UP001329430">
    <property type="component" value="Chromosome 2"/>
</dbReference>
<comment type="caution">
    <text evidence="2">The sequence shown here is derived from an EMBL/GenBank/DDBJ whole genome shotgun (WGS) entry which is preliminary data.</text>
</comment>
<dbReference type="AlphaFoldDB" id="A0AAN7VNV6"/>
<organism evidence="2 3">
    <name type="scientific">Pyrocoelia pectoralis</name>
    <dbReference type="NCBI Taxonomy" id="417401"/>
    <lineage>
        <taxon>Eukaryota</taxon>
        <taxon>Metazoa</taxon>
        <taxon>Ecdysozoa</taxon>
        <taxon>Arthropoda</taxon>
        <taxon>Hexapoda</taxon>
        <taxon>Insecta</taxon>
        <taxon>Pterygota</taxon>
        <taxon>Neoptera</taxon>
        <taxon>Endopterygota</taxon>
        <taxon>Coleoptera</taxon>
        <taxon>Polyphaga</taxon>
        <taxon>Elateriformia</taxon>
        <taxon>Elateroidea</taxon>
        <taxon>Lampyridae</taxon>
        <taxon>Lampyrinae</taxon>
        <taxon>Pyrocoelia</taxon>
    </lineage>
</organism>
<evidence type="ECO:0000313" key="3">
    <source>
        <dbReference type="Proteomes" id="UP001329430"/>
    </source>
</evidence>
<dbReference type="PANTHER" id="PTHR10773">
    <property type="entry name" value="DNA-DIRECTED RNA POLYMERASES I, II, AND III SUBUNIT RPABC2"/>
    <property type="match status" value="1"/>
</dbReference>
<dbReference type="EMBL" id="JAVRBK010000002">
    <property type="protein sequence ID" value="KAK5647988.1"/>
    <property type="molecule type" value="Genomic_DNA"/>
</dbReference>
<gene>
    <name evidence="2" type="ORF">RI129_002880</name>
</gene>
<accession>A0AAN7VNV6</accession>
<keyword evidence="3" id="KW-1185">Reference proteome</keyword>
<evidence type="ECO:0000259" key="1">
    <source>
        <dbReference type="PROSITE" id="PS51029"/>
    </source>
</evidence>
<name>A0AAN7VNV6_9COLE</name>